<dbReference type="NCBIfam" id="TIGR00693">
    <property type="entry name" value="thiE"/>
    <property type="match status" value="1"/>
</dbReference>
<comment type="catalytic activity">
    <reaction evidence="9 10 11">
        <text>2-[(2R,5Z)-2-carboxy-4-methylthiazol-5(2H)-ylidene]ethyl phosphate + 4-amino-2-methyl-5-(diphosphooxymethyl)pyrimidine + 2 H(+) = thiamine phosphate + CO2 + diphosphate</text>
        <dbReference type="Rhea" id="RHEA:47844"/>
        <dbReference type="ChEBI" id="CHEBI:15378"/>
        <dbReference type="ChEBI" id="CHEBI:16526"/>
        <dbReference type="ChEBI" id="CHEBI:33019"/>
        <dbReference type="ChEBI" id="CHEBI:37575"/>
        <dbReference type="ChEBI" id="CHEBI:57841"/>
        <dbReference type="ChEBI" id="CHEBI:62899"/>
        <dbReference type="EC" id="2.5.1.3"/>
    </reaction>
</comment>
<feature type="binding site" evidence="10">
    <location>
        <begin position="36"/>
        <end position="40"/>
    </location>
    <ligand>
        <name>4-amino-2-methyl-5-(diphosphooxymethyl)pyrimidine</name>
        <dbReference type="ChEBI" id="CHEBI:57841"/>
    </ligand>
</feature>
<evidence type="ECO:0000256" key="6">
    <source>
        <dbReference type="ARBA" id="ARBA00022977"/>
    </source>
</evidence>
<feature type="binding site" evidence="10">
    <location>
        <position position="107"/>
    </location>
    <ligand>
        <name>4-amino-2-methyl-5-(diphosphooxymethyl)pyrimidine</name>
        <dbReference type="ChEBI" id="CHEBI:57841"/>
    </ligand>
</feature>
<feature type="binding site" evidence="10">
    <location>
        <position position="136"/>
    </location>
    <ligand>
        <name>4-amino-2-methyl-5-(diphosphooxymethyl)pyrimidine</name>
        <dbReference type="ChEBI" id="CHEBI:57841"/>
    </ligand>
</feature>
<evidence type="ECO:0000256" key="4">
    <source>
        <dbReference type="ARBA" id="ARBA00022723"/>
    </source>
</evidence>
<evidence type="ECO:0000256" key="7">
    <source>
        <dbReference type="ARBA" id="ARBA00047334"/>
    </source>
</evidence>
<evidence type="ECO:0000256" key="2">
    <source>
        <dbReference type="ARBA" id="ARBA00005165"/>
    </source>
</evidence>
<keyword evidence="6 10" id="KW-0784">Thiamine biosynthesis</keyword>
<dbReference type="Pfam" id="PF02581">
    <property type="entry name" value="TMP-TENI"/>
    <property type="match status" value="1"/>
</dbReference>
<evidence type="ECO:0000313" key="15">
    <source>
        <dbReference type="Proteomes" id="UP000032360"/>
    </source>
</evidence>
<feature type="domain" description="Thiamine phosphate synthase/TenI" evidence="13">
    <location>
        <begin position="17"/>
        <end position="186"/>
    </location>
</feature>
<feature type="binding site" evidence="10">
    <location>
        <position position="69"/>
    </location>
    <ligand>
        <name>Mg(2+)</name>
        <dbReference type="ChEBI" id="CHEBI:18420"/>
    </ligand>
</feature>
<proteinExistence type="inferred from homology"/>
<evidence type="ECO:0000256" key="11">
    <source>
        <dbReference type="RuleBase" id="RU003826"/>
    </source>
</evidence>
<comment type="cofactor">
    <cofactor evidence="10">
        <name>Mg(2+)</name>
        <dbReference type="ChEBI" id="CHEBI:18420"/>
    </cofactor>
    <text evidence="10">Binds 1 Mg(2+) ion per subunit.</text>
</comment>
<dbReference type="InterPro" id="IPR022998">
    <property type="entry name" value="ThiamineP_synth_TenI"/>
</dbReference>
<dbReference type="PANTHER" id="PTHR20857">
    <property type="entry name" value="THIAMINE-PHOSPHATE PYROPHOSPHORYLASE"/>
    <property type="match status" value="1"/>
</dbReference>
<evidence type="ECO:0000256" key="8">
    <source>
        <dbReference type="ARBA" id="ARBA00047851"/>
    </source>
</evidence>
<keyword evidence="3 10" id="KW-0808">Transferase</keyword>
<keyword evidence="5 10" id="KW-0460">Magnesium</keyword>
<comment type="catalytic activity">
    <reaction evidence="8 10 11">
        <text>2-(2-carboxy-4-methylthiazol-5-yl)ethyl phosphate + 4-amino-2-methyl-5-(diphosphooxymethyl)pyrimidine + 2 H(+) = thiamine phosphate + CO2 + diphosphate</text>
        <dbReference type="Rhea" id="RHEA:47848"/>
        <dbReference type="ChEBI" id="CHEBI:15378"/>
        <dbReference type="ChEBI" id="CHEBI:16526"/>
        <dbReference type="ChEBI" id="CHEBI:33019"/>
        <dbReference type="ChEBI" id="CHEBI:37575"/>
        <dbReference type="ChEBI" id="CHEBI:57841"/>
        <dbReference type="ChEBI" id="CHEBI:62890"/>
        <dbReference type="EC" id="2.5.1.3"/>
    </reaction>
</comment>
<dbReference type="AlphaFoldDB" id="A0A0D8HL54"/>
<keyword evidence="15" id="KW-1185">Reference proteome</keyword>
<comment type="catalytic activity">
    <reaction evidence="7 10 11">
        <text>4-methyl-5-(2-phosphooxyethyl)-thiazole + 4-amino-2-methyl-5-(diphosphooxymethyl)pyrimidine + H(+) = thiamine phosphate + diphosphate</text>
        <dbReference type="Rhea" id="RHEA:22328"/>
        <dbReference type="ChEBI" id="CHEBI:15378"/>
        <dbReference type="ChEBI" id="CHEBI:33019"/>
        <dbReference type="ChEBI" id="CHEBI:37575"/>
        <dbReference type="ChEBI" id="CHEBI:57841"/>
        <dbReference type="ChEBI" id="CHEBI:58296"/>
        <dbReference type="EC" id="2.5.1.3"/>
    </reaction>
</comment>
<evidence type="ECO:0000256" key="5">
    <source>
        <dbReference type="ARBA" id="ARBA00022842"/>
    </source>
</evidence>
<dbReference type="OrthoDB" id="3243336at2"/>
<dbReference type="PATRIC" id="fig|1280514.3.peg.1706"/>
<dbReference type="GO" id="GO:0004789">
    <property type="term" value="F:thiamine-phosphate diphosphorylase activity"/>
    <property type="evidence" value="ECO:0007669"/>
    <property type="project" value="UniProtKB-UniRule"/>
</dbReference>
<dbReference type="InterPro" id="IPR034291">
    <property type="entry name" value="TMP_synthase"/>
</dbReference>
<dbReference type="EC" id="2.5.1.3" evidence="10"/>
<dbReference type="STRING" id="1280514.AXFE_13080"/>
<dbReference type="GO" id="GO:0005737">
    <property type="term" value="C:cytoplasm"/>
    <property type="evidence" value="ECO:0007669"/>
    <property type="project" value="TreeGrafter"/>
</dbReference>
<evidence type="ECO:0000256" key="1">
    <source>
        <dbReference type="ARBA" id="ARBA00003814"/>
    </source>
</evidence>
<reference evidence="14 15" key="1">
    <citation type="submission" date="2015-01" db="EMBL/GenBank/DDBJ databases">
        <title>Draft genome of the acidophilic iron oxidizer Acidithrix ferrooxidans strain Py-F3.</title>
        <authorList>
            <person name="Poehlein A."/>
            <person name="Eisen S."/>
            <person name="Schloemann M."/>
            <person name="Johnson B.D."/>
            <person name="Daniel R."/>
            <person name="Muehling M."/>
        </authorList>
    </citation>
    <scope>NUCLEOTIDE SEQUENCE [LARGE SCALE GENOMIC DNA]</scope>
    <source>
        <strain evidence="14 15">Py-F3</strain>
    </source>
</reference>
<comment type="function">
    <text evidence="1 10">Condenses 4-methyl-5-(beta-hydroxyethyl)thiazole monophosphate (THZ-P) and 2-methyl-4-amino-5-hydroxymethyl pyrimidine pyrophosphate (HMP-PP) to form thiamine monophosphate (TMP).</text>
</comment>
<dbReference type="InterPro" id="IPR036206">
    <property type="entry name" value="ThiamineP_synth_sf"/>
</dbReference>
<evidence type="ECO:0000256" key="12">
    <source>
        <dbReference type="RuleBase" id="RU004253"/>
    </source>
</evidence>
<accession>A0A0D8HL54</accession>
<feature type="binding site" evidence="10">
    <location>
        <begin position="133"/>
        <end position="135"/>
    </location>
    <ligand>
        <name>2-[(2R,5Z)-2-carboxy-4-methylthiazol-5(2H)-ylidene]ethyl phosphate</name>
        <dbReference type="ChEBI" id="CHEBI:62899"/>
    </ligand>
</feature>
<gene>
    <name evidence="10 14" type="primary">thiE</name>
    <name evidence="14" type="ORF">AXFE_13080</name>
</gene>
<dbReference type="Gene3D" id="3.20.20.70">
    <property type="entry name" value="Aldolase class I"/>
    <property type="match status" value="1"/>
</dbReference>
<feature type="binding site" evidence="10">
    <location>
        <position position="88"/>
    </location>
    <ligand>
        <name>Mg(2+)</name>
        <dbReference type="ChEBI" id="CHEBI:18420"/>
    </ligand>
</feature>
<dbReference type="CDD" id="cd00564">
    <property type="entry name" value="TMP_TenI"/>
    <property type="match status" value="1"/>
</dbReference>
<dbReference type="GO" id="GO:0000287">
    <property type="term" value="F:magnesium ion binding"/>
    <property type="evidence" value="ECO:0007669"/>
    <property type="project" value="UniProtKB-UniRule"/>
</dbReference>
<dbReference type="GO" id="GO:0009228">
    <property type="term" value="P:thiamine biosynthetic process"/>
    <property type="evidence" value="ECO:0007669"/>
    <property type="project" value="UniProtKB-KW"/>
</dbReference>
<protein>
    <recommendedName>
        <fullName evidence="10">Thiamine-phosphate synthase</fullName>
        <shortName evidence="10">TP synthase</shortName>
        <shortName evidence="10">TPS</shortName>
        <ecNumber evidence="10">2.5.1.3</ecNumber>
    </recommendedName>
    <alternativeName>
        <fullName evidence="10">Thiamine-phosphate pyrophosphorylase</fullName>
        <shortName evidence="10">TMP pyrophosphorylase</shortName>
        <shortName evidence="10">TMP-PPase</shortName>
    </alternativeName>
</protein>
<evidence type="ECO:0000313" key="14">
    <source>
        <dbReference type="EMBL" id="KJF17811.1"/>
    </source>
</evidence>
<evidence type="ECO:0000256" key="10">
    <source>
        <dbReference type="HAMAP-Rule" id="MF_00097"/>
    </source>
</evidence>
<dbReference type="PANTHER" id="PTHR20857:SF15">
    <property type="entry name" value="THIAMINE-PHOSPHATE SYNTHASE"/>
    <property type="match status" value="1"/>
</dbReference>
<evidence type="ECO:0000256" key="3">
    <source>
        <dbReference type="ARBA" id="ARBA00022679"/>
    </source>
</evidence>
<comment type="similarity">
    <text evidence="10 11">Belongs to the thiamine-phosphate synthase family.</text>
</comment>
<feature type="binding site" evidence="10">
    <location>
        <position position="163"/>
    </location>
    <ligand>
        <name>2-[(2R,5Z)-2-carboxy-4-methylthiazol-5(2H)-ylidene]ethyl phosphate</name>
        <dbReference type="ChEBI" id="CHEBI:62899"/>
    </ligand>
</feature>
<evidence type="ECO:0000259" key="13">
    <source>
        <dbReference type="Pfam" id="PF02581"/>
    </source>
</evidence>
<dbReference type="RefSeq" id="WP_052605056.1">
    <property type="nucleotide sequence ID" value="NZ_JXYS01000029.1"/>
</dbReference>
<evidence type="ECO:0000256" key="9">
    <source>
        <dbReference type="ARBA" id="ARBA00047883"/>
    </source>
</evidence>
<comment type="pathway">
    <text evidence="2 10 12">Cofactor biosynthesis; thiamine diphosphate biosynthesis; thiamine phosphate from 4-amino-2-methyl-5-diphosphomethylpyrimidine and 4-methyl-5-(2-phosphoethyl)-thiazole: step 1/1.</text>
</comment>
<organism evidence="14 15">
    <name type="scientific">Acidithrix ferrooxidans</name>
    <dbReference type="NCBI Taxonomy" id="1280514"/>
    <lineage>
        <taxon>Bacteria</taxon>
        <taxon>Bacillati</taxon>
        <taxon>Actinomycetota</taxon>
        <taxon>Acidimicrobiia</taxon>
        <taxon>Acidimicrobiales</taxon>
        <taxon>Acidimicrobiaceae</taxon>
        <taxon>Acidithrix</taxon>
    </lineage>
</organism>
<sequence length="207" mass="22887">MKFDYSDRRLYLCIGISEQVRDVVRAAIDGGVDVVQLREKNAEAQPIIETALALKEILTRNDIPFFINDRVDIAKIVASDGVHLGQGDISPTQARTILGPETAIGRSTHSVAECQRSLDEEIAYISAGPIEKTPTKPLRDPVGVDYAQYAIKTSPRPVFITGGITPEKIHELSPLGISHFVVVRYITQAKDAFLSAKKLRDAIDQYW</sequence>
<comment type="caution">
    <text evidence="10">Lacks conserved residue(s) required for the propagation of feature annotation.</text>
</comment>
<dbReference type="EMBL" id="JXYS01000029">
    <property type="protein sequence ID" value="KJF17811.1"/>
    <property type="molecule type" value="Genomic_DNA"/>
</dbReference>
<dbReference type="Proteomes" id="UP000032360">
    <property type="component" value="Unassembled WGS sequence"/>
</dbReference>
<comment type="caution">
    <text evidence="14">The sequence shown here is derived from an EMBL/GenBank/DDBJ whole genome shotgun (WGS) entry which is preliminary data.</text>
</comment>
<name>A0A0D8HL54_9ACTN</name>
<feature type="binding site" evidence="10">
    <location>
        <position position="68"/>
    </location>
    <ligand>
        <name>4-amino-2-methyl-5-(diphosphooxymethyl)pyrimidine</name>
        <dbReference type="ChEBI" id="CHEBI:57841"/>
    </ligand>
</feature>
<dbReference type="GO" id="GO:0009229">
    <property type="term" value="P:thiamine diphosphate biosynthetic process"/>
    <property type="evidence" value="ECO:0007669"/>
    <property type="project" value="UniProtKB-UniRule"/>
</dbReference>
<dbReference type="InterPro" id="IPR013785">
    <property type="entry name" value="Aldolase_TIM"/>
</dbReference>
<dbReference type="SUPFAM" id="SSF51391">
    <property type="entry name" value="Thiamin phosphate synthase"/>
    <property type="match status" value="1"/>
</dbReference>
<dbReference type="UniPathway" id="UPA00060">
    <property type="reaction ID" value="UER00141"/>
</dbReference>
<dbReference type="HAMAP" id="MF_00097">
    <property type="entry name" value="TMP_synthase"/>
    <property type="match status" value="1"/>
</dbReference>
<keyword evidence="4 10" id="KW-0479">Metal-binding</keyword>